<proteinExistence type="predicted"/>
<keyword evidence="3" id="KW-1185">Reference proteome</keyword>
<comment type="caution">
    <text evidence="2">The sequence shown here is derived from an EMBL/GenBank/DDBJ whole genome shotgun (WGS) entry which is preliminary data.</text>
</comment>
<evidence type="ECO:0000313" key="3">
    <source>
        <dbReference type="Proteomes" id="UP000314294"/>
    </source>
</evidence>
<dbReference type="Proteomes" id="UP000314294">
    <property type="component" value="Unassembled WGS sequence"/>
</dbReference>
<protein>
    <submittedName>
        <fullName evidence="2">Uncharacterized protein</fullName>
    </submittedName>
</protein>
<dbReference type="EMBL" id="SRLO01000372">
    <property type="protein sequence ID" value="TNN58734.1"/>
    <property type="molecule type" value="Genomic_DNA"/>
</dbReference>
<dbReference type="AlphaFoldDB" id="A0A4Z2H1N6"/>
<sequence>MYKGKAGWYLHPPRKRAGPVHTQPAFDTAGNDEEGNSWKFVEREQCSIEKGYDIIQLMHID</sequence>
<feature type="region of interest" description="Disordered" evidence="1">
    <location>
        <begin position="13"/>
        <end position="34"/>
    </location>
</feature>
<organism evidence="2 3">
    <name type="scientific">Liparis tanakae</name>
    <name type="common">Tanaka's snailfish</name>
    <dbReference type="NCBI Taxonomy" id="230148"/>
    <lineage>
        <taxon>Eukaryota</taxon>
        <taxon>Metazoa</taxon>
        <taxon>Chordata</taxon>
        <taxon>Craniata</taxon>
        <taxon>Vertebrata</taxon>
        <taxon>Euteleostomi</taxon>
        <taxon>Actinopterygii</taxon>
        <taxon>Neopterygii</taxon>
        <taxon>Teleostei</taxon>
        <taxon>Neoteleostei</taxon>
        <taxon>Acanthomorphata</taxon>
        <taxon>Eupercaria</taxon>
        <taxon>Perciformes</taxon>
        <taxon>Cottioidei</taxon>
        <taxon>Cottales</taxon>
        <taxon>Liparidae</taxon>
        <taxon>Liparis</taxon>
    </lineage>
</organism>
<evidence type="ECO:0000256" key="1">
    <source>
        <dbReference type="SAM" id="MobiDB-lite"/>
    </source>
</evidence>
<name>A0A4Z2H1N6_9TELE</name>
<accession>A0A4Z2H1N6</accession>
<gene>
    <name evidence="2" type="ORF">EYF80_031059</name>
</gene>
<evidence type="ECO:0000313" key="2">
    <source>
        <dbReference type="EMBL" id="TNN58734.1"/>
    </source>
</evidence>
<reference evidence="2 3" key="1">
    <citation type="submission" date="2019-03" db="EMBL/GenBank/DDBJ databases">
        <title>First draft genome of Liparis tanakae, snailfish: a comprehensive survey of snailfish specific genes.</title>
        <authorList>
            <person name="Kim W."/>
            <person name="Song I."/>
            <person name="Jeong J.-H."/>
            <person name="Kim D."/>
            <person name="Kim S."/>
            <person name="Ryu S."/>
            <person name="Song J.Y."/>
            <person name="Lee S.K."/>
        </authorList>
    </citation>
    <scope>NUCLEOTIDE SEQUENCE [LARGE SCALE GENOMIC DNA]</scope>
    <source>
        <tissue evidence="2">Muscle</tissue>
    </source>
</reference>